<gene>
    <name evidence="6" type="ORF">LO55_3711</name>
</gene>
<name>A0A1S2N9U7_9BURK</name>
<dbReference type="PROSITE" id="PS50931">
    <property type="entry name" value="HTH_LYSR"/>
    <property type="match status" value="1"/>
</dbReference>
<dbReference type="PANTHER" id="PTHR30419:SF8">
    <property type="entry name" value="NITROGEN ASSIMILATION TRANSCRIPTIONAL ACTIVATOR-RELATED"/>
    <property type="match status" value="1"/>
</dbReference>
<evidence type="ECO:0000256" key="2">
    <source>
        <dbReference type="ARBA" id="ARBA00023015"/>
    </source>
</evidence>
<evidence type="ECO:0000259" key="5">
    <source>
        <dbReference type="PROSITE" id="PS50931"/>
    </source>
</evidence>
<dbReference type="Gene3D" id="1.10.10.10">
    <property type="entry name" value="Winged helix-like DNA-binding domain superfamily/Winged helix DNA-binding domain"/>
    <property type="match status" value="1"/>
</dbReference>
<dbReference type="PANTHER" id="PTHR30419">
    <property type="entry name" value="HTH-TYPE TRANSCRIPTIONAL REGULATOR YBHD"/>
    <property type="match status" value="1"/>
</dbReference>
<feature type="domain" description="HTH lysR-type" evidence="5">
    <location>
        <begin position="14"/>
        <end position="71"/>
    </location>
</feature>
<reference evidence="6 7" key="1">
    <citation type="submission" date="2014-10" db="EMBL/GenBank/DDBJ databases">
        <authorList>
            <person name="Seo M.-J."/>
            <person name="Seok Y.J."/>
            <person name="Cha I.-T."/>
        </authorList>
    </citation>
    <scope>NUCLEOTIDE SEQUENCE [LARGE SCALE GENOMIC DNA]</scope>
    <source>
        <strain evidence="6 7">NEU</strain>
    </source>
</reference>
<keyword evidence="2" id="KW-0805">Transcription regulation</keyword>
<comment type="caution">
    <text evidence="6">The sequence shown here is derived from an EMBL/GenBank/DDBJ whole genome shotgun (WGS) entry which is preliminary data.</text>
</comment>
<evidence type="ECO:0000256" key="1">
    <source>
        <dbReference type="ARBA" id="ARBA00009437"/>
    </source>
</evidence>
<dbReference type="InterPro" id="IPR005119">
    <property type="entry name" value="LysR_subst-bd"/>
</dbReference>
<dbReference type="AlphaFoldDB" id="A0A1S2N9U7"/>
<organism evidence="6 7">
    <name type="scientific">Massilia timonae</name>
    <dbReference type="NCBI Taxonomy" id="47229"/>
    <lineage>
        <taxon>Bacteria</taxon>
        <taxon>Pseudomonadati</taxon>
        <taxon>Pseudomonadota</taxon>
        <taxon>Betaproteobacteria</taxon>
        <taxon>Burkholderiales</taxon>
        <taxon>Oxalobacteraceae</taxon>
        <taxon>Telluria group</taxon>
        <taxon>Massilia</taxon>
    </lineage>
</organism>
<dbReference type="PRINTS" id="PR00039">
    <property type="entry name" value="HTHLYSR"/>
</dbReference>
<keyword evidence="3" id="KW-0238">DNA-binding</keyword>
<dbReference type="InterPro" id="IPR036388">
    <property type="entry name" value="WH-like_DNA-bd_sf"/>
</dbReference>
<dbReference type="Pfam" id="PF00126">
    <property type="entry name" value="HTH_1"/>
    <property type="match status" value="1"/>
</dbReference>
<dbReference type="InterPro" id="IPR036390">
    <property type="entry name" value="WH_DNA-bd_sf"/>
</dbReference>
<sequence>MRDASSTRFIRFHLKTRHLVLLVELGRHASILHAAEAAGLTQPGASKLIGELEHALGVPLFERLPRGVVATWHGKILIRRAGAALAEMDAAHQEIMQGLAGVDGRVCIGSVLTPAVALLPQAVRLLKERSPRVQVALTVEASETLVETLRAGDFDIVLGHVLDPAAGAELDFEPLADEPHALVVRAGHPWLARADLALSDLAGAAWILPPPCRLREQLMALFMGNGLEPPQDVVETASLPLVPQLLADGERVVALPPELVRAQLDAGQLALLPFDLGLRADVYGIVTRKRHHLSPSAEAMLGALREAAGVARRARQMNTELAYLPRVSL</sequence>
<dbReference type="EMBL" id="JRYB01000001">
    <property type="protein sequence ID" value="OIJ41868.1"/>
    <property type="molecule type" value="Genomic_DNA"/>
</dbReference>
<evidence type="ECO:0000256" key="4">
    <source>
        <dbReference type="ARBA" id="ARBA00023163"/>
    </source>
</evidence>
<evidence type="ECO:0000313" key="7">
    <source>
        <dbReference type="Proteomes" id="UP000180246"/>
    </source>
</evidence>
<dbReference type="GO" id="GO:0003700">
    <property type="term" value="F:DNA-binding transcription factor activity"/>
    <property type="evidence" value="ECO:0007669"/>
    <property type="project" value="InterPro"/>
</dbReference>
<evidence type="ECO:0000313" key="6">
    <source>
        <dbReference type="EMBL" id="OIJ41868.1"/>
    </source>
</evidence>
<proteinExistence type="inferred from homology"/>
<dbReference type="GO" id="GO:0003677">
    <property type="term" value="F:DNA binding"/>
    <property type="evidence" value="ECO:0007669"/>
    <property type="project" value="UniProtKB-KW"/>
</dbReference>
<dbReference type="SUPFAM" id="SSF53850">
    <property type="entry name" value="Periplasmic binding protein-like II"/>
    <property type="match status" value="1"/>
</dbReference>
<evidence type="ECO:0000256" key="3">
    <source>
        <dbReference type="ARBA" id="ARBA00023125"/>
    </source>
</evidence>
<dbReference type="GO" id="GO:0005829">
    <property type="term" value="C:cytosol"/>
    <property type="evidence" value="ECO:0007669"/>
    <property type="project" value="TreeGrafter"/>
</dbReference>
<dbReference type="InterPro" id="IPR000847">
    <property type="entry name" value="LysR_HTH_N"/>
</dbReference>
<keyword evidence="4" id="KW-0804">Transcription</keyword>
<comment type="similarity">
    <text evidence="1">Belongs to the LysR transcriptional regulatory family.</text>
</comment>
<dbReference type="SUPFAM" id="SSF46785">
    <property type="entry name" value="Winged helix' DNA-binding domain"/>
    <property type="match status" value="1"/>
</dbReference>
<dbReference type="RefSeq" id="WP_071362575.1">
    <property type="nucleotide sequence ID" value="NZ_JRYB01000001.1"/>
</dbReference>
<protein>
    <submittedName>
        <fullName evidence="6">Bacterial regulatory helix-turn-helix, lysR family protein</fullName>
    </submittedName>
</protein>
<accession>A0A1S2N9U7</accession>
<dbReference type="Proteomes" id="UP000180246">
    <property type="component" value="Unassembled WGS sequence"/>
</dbReference>
<dbReference type="Gene3D" id="3.40.190.290">
    <property type="match status" value="1"/>
</dbReference>
<dbReference type="InterPro" id="IPR050950">
    <property type="entry name" value="HTH-type_LysR_regulators"/>
</dbReference>
<dbReference type="Pfam" id="PF03466">
    <property type="entry name" value="LysR_substrate"/>
    <property type="match status" value="1"/>
</dbReference>